<proteinExistence type="inferred from homology"/>
<dbReference type="PANTHER" id="PTHR42948:SF1">
    <property type="entry name" value="TRANSPORTER"/>
    <property type="match status" value="1"/>
</dbReference>
<dbReference type="GO" id="GO:0015293">
    <property type="term" value="F:symporter activity"/>
    <property type="evidence" value="ECO:0007669"/>
    <property type="project" value="UniProtKB-KW"/>
</dbReference>
<dbReference type="PROSITE" id="PS00610">
    <property type="entry name" value="NA_NEUROTRAN_SYMP_1"/>
    <property type="match status" value="1"/>
</dbReference>
<comment type="subcellular location">
    <subcellularLocation>
        <location evidence="1">Membrane</location>
        <topology evidence="1">Multi-pass membrane protein</topology>
    </subcellularLocation>
</comment>
<keyword evidence="4 7" id="KW-1133">Transmembrane helix</keyword>
<evidence type="ECO:0000256" key="2">
    <source>
        <dbReference type="ARBA" id="ARBA00022448"/>
    </source>
</evidence>
<feature type="transmembrane region" description="Helical" evidence="7">
    <location>
        <begin position="384"/>
        <end position="406"/>
    </location>
</feature>
<sequence>MQQHRHTWGSRLGFVLAAAGSAVGLGAIWKFPYVAAKNGGGAFILLYLAFSFTIGLALMVAEIALGRSTRHGACGAYACAGGRLWRLAGLLGVFAGFVLFSFYSVVGGWTLAYLGFALDGSIMATPASALPGLFGHFVADPLTPLLTHAMFALATCCIVLGGIEKGIERAGKLLMPVLFLIMLVLVVRALTLPGALAGAVTFLRPDFAALSAASVVDALGLAFFSLSLGVGAMVAYGSYMKGDVAIAPAAAWVVALAVLVSLLAGLMIFPALAAFGLDPAAGPGLTFITMPVVFQHMPAGGIFAVTFFALLVMAALSSSVAMLELVAIFFIDELGWPRRRALAVVTLAVIVCGVPASLSFGPLADLTVAGKSIFDTMDYFVSNLAMPAGGIALALLAGGPALVRLADEAGIPCQWRSHWRIACRYLLPLLVLIILLKNL</sequence>
<feature type="transmembrane region" description="Helical" evidence="7">
    <location>
        <begin position="215"/>
        <end position="237"/>
    </location>
</feature>
<feature type="transmembrane region" description="Helical" evidence="7">
    <location>
        <begin position="297"/>
        <end position="330"/>
    </location>
</feature>
<dbReference type="RefSeq" id="WP_136551400.1">
    <property type="nucleotide sequence ID" value="NZ_STGJ01000002.1"/>
</dbReference>
<dbReference type="InterPro" id="IPR047218">
    <property type="entry name" value="YocR/YhdH-like"/>
</dbReference>
<feature type="transmembrane region" description="Helical" evidence="7">
    <location>
        <begin position="249"/>
        <end position="277"/>
    </location>
</feature>
<comment type="caution">
    <text evidence="8">The sequence shown here is derived from an EMBL/GenBank/DDBJ whole genome shotgun (WGS) entry which is preliminary data.</text>
</comment>
<dbReference type="AlphaFoldDB" id="A0A4T0V363"/>
<evidence type="ECO:0000256" key="4">
    <source>
        <dbReference type="ARBA" id="ARBA00022989"/>
    </source>
</evidence>
<dbReference type="CDD" id="cd10336">
    <property type="entry name" value="SLC6sbd_Tyt1-Like"/>
    <property type="match status" value="1"/>
</dbReference>
<evidence type="ECO:0000256" key="1">
    <source>
        <dbReference type="ARBA" id="ARBA00004141"/>
    </source>
</evidence>
<dbReference type="PROSITE" id="PS50267">
    <property type="entry name" value="NA_NEUROTRAN_SYMP_3"/>
    <property type="match status" value="1"/>
</dbReference>
<dbReference type="GO" id="GO:0016020">
    <property type="term" value="C:membrane"/>
    <property type="evidence" value="ECO:0007669"/>
    <property type="project" value="UniProtKB-SubCell"/>
</dbReference>
<dbReference type="InterPro" id="IPR037272">
    <property type="entry name" value="SNS_sf"/>
</dbReference>
<protein>
    <recommendedName>
        <fullName evidence="6">Transporter</fullName>
    </recommendedName>
</protein>
<evidence type="ECO:0000256" key="6">
    <source>
        <dbReference type="RuleBase" id="RU003732"/>
    </source>
</evidence>
<keyword evidence="9" id="KW-1185">Reference proteome</keyword>
<evidence type="ECO:0000313" key="9">
    <source>
        <dbReference type="Proteomes" id="UP000308891"/>
    </source>
</evidence>
<keyword evidence="5 7" id="KW-0472">Membrane</keyword>
<keyword evidence="6" id="KW-0769">Symport</keyword>
<feature type="transmembrane region" description="Helical" evidence="7">
    <location>
        <begin position="145"/>
        <end position="163"/>
    </location>
</feature>
<dbReference type="SUPFAM" id="SSF161070">
    <property type="entry name" value="SNF-like"/>
    <property type="match status" value="1"/>
</dbReference>
<dbReference type="PANTHER" id="PTHR42948">
    <property type="entry name" value="TRANSPORTER"/>
    <property type="match status" value="1"/>
</dbReference>
<name>A0A4T0V363_9NEIS</name>
<comment type="similarity">
    <text evidence="6">Belongs to the sodium:neurotransmitter symporter (SNF) (TC 2.A.22) family.</text>
</comment>
<evidence type="ECO:0000313" key="8">
    <source>
        <dbReference type="EMBL" id="TIC86054.1"/>
    </source>
</evidence>
<feature type="transmembrane region" description="Helical" evidence="7">
    <location>
        <begin position="175"/>
        <end position="203"/>
    </location>
</feature>
<feature type="transmembrane region" description="Helical" evidence="7">
    <location>
        <begin position="12"/>
        <end position="31"/>
    </location>
</feature>
<evidence type="ECO:0000256" key="3">
    <source>
        <dbReference type="ARBA" id="ARBA00022692"/>
    </source>
</evidence>
<dbReference type="Proteomes" id="UP000308891">
    <property type="component" value="Unassembled WGS sequence"/>
</dbReference>
<feature type="transmembrane region" description="Helical" evidence="7">
    <location>
        <begin position="87"/>
        <end position="106"/>
    </location>
</feature>
<accession>A0A4T0V363</accession>
<reference evidence="8 9" key="1">
    <citation type="submission" date="2019-04" db="EMBL/GenBank/DDBJ databases">
        <title>Crenobacter sp. nov.</title>
        <authorList>
            <person name="Shi S."/>
        </authorList>
    </citation>
    <scope>NUCLEOTIDE SEQUENCE [LARGE SCALE GENOMIC DNA]</scope>
    <source>
        <strain evidence="8 9">GY 70310</strain>
    </source>
</reference>
<dbReference type="NCBIfam" id="NF037979">
    <property type="entry name" value="Na_transp"/>
    <property type="match status" value="1"/>
</dbReference>
<dbReference type="InterPro" id="IPR000175">
    <property type="entry name" value="Na/ntran_symport"/>
</dbReference>
<dbReference type="Pfam" id="PF00209">
    <property type="entry name" value="SNF"/>
    <property type="match status" value="2"/>
</dbReference>
<dbReference type="OrthoDB" id="9762833at2"/>
<gene>
    <name evidence="8" type="ORF">E5K04_02825</name>
</gene>
<evidence type="ECO:0000256" key="5">
    <source>
        <dbReference type="ARBA" id="ARBA00023136"/>
    </source>
</evidence>
<feature type="transmembrane region" description="Helical" evidence="7">
    <location>
        <begin position="342"/>
        <end position="364"/>
    </location>
</feature>
<keyword evidence="2 6" id="KW-0813">Transport</keyword>
<evidence type="ECO:0000256" key="7">
    <source>
        <dbReference type="SAM" id="Phobius"/>
    </source>
</evidence>
<feature type="transmembrane region" description="Helical" evidence="7">
    <location>
        <begin position="418"/>
        <end position="436"/>
    </location>
</feature>
<organism evidence="8 9">
    <name type="scientific">Crenobacter intestini</name>
    <dbReference type="NCBI Taxonomy" id="2563443"/>
    <lineage>
        <taxon>Bacteria</taxon>
        <taxon>Pseudomonadati</taxon>
        <taxon>Pseudomonadota</taxon>
        <taxon>Betaproteobacteria</taxon>
        <taxon>Neisseriales</taxon>
        <taxon>Neisseriaceae</taxon>
        <taxon>Crenobacter</taxon>
    </lineage>
</organism>
<feature type="transmembrane region" description="Helical" evidence="7">
    <location>
        <begin position="43"/>
        <end position="66"/>
    </location>
</feature>
<dbReference type="PRINTS" id="PR00176">
    <property type="entry name" value="NANEUSMPORT"/>
</dbReference>
<dbReference type="EMBL" id="STGJ01000002">
    <property type="protein sequence ID" value="TIC86054.1"/>
    <property type="molecule type" value="Genomic_DNA"/>
</dbReference>
<keyword evidence="3 6" id="KW-0812">Transmembrane</keyword>